<gene>
    <name evidence="7" type="ORF">M441DRAFT_51613</name>
</gene>
<dbReference type="CDD" id="cd00067">
    <property type="entry name" value="GAL4"/>
    <property type="match status" value="1"/>
</dbReference>
<evidence type="ECO:0000313" key="7">
    <source>
        <dbReference type="EMBL" id="PTB35927.1"/>
    </source>
</evidence>
<feature type="domain" description="Zn(2)-C6 fungal-type" evidence="6">
    <location>
        <begin position="15"/>
        <end position="45"/>
    </location>
</feature>
<dbReference type="GO" id="GO:0003677">
    <property type="term" value="F:DNA binding"/>
    <property type="evidence" value="ECO:0007669"/>
    <property type="project" value="InterPro"/>
</dbReference>
<dbReference type="InterPro" id="IPR050815">
    <property type="entry name" value="TF_fung"/>
</dbReference>
<evidence type="ECO:0000313" key="8">
    <source>
        <dbReference type="Proteomes" id="UP000240493"/>
    </source>
</evidence>
<evidence type="ECO:0000256" key="2">
    <source>
        <dbReference type="ARBA" id="ARBA00022723"/>
    </source>
</evidence>
<keyword evidence="4" id="KW-0804">Transcription</keyword>
<dbReference type="PANTHER" id="PTHR47338">
    <property type="entry name" value="ZN(II)2CYS6 TRANSCRIPTION FACTOR (EUROFUNG)-RELATED"/>
    <property type="match status" value="1"/>
</dbReference>
<keyword evidence="8" id="KW-1185">Reference proteome</keyword>
<dbReference type="OrthoDB" id="3862662at2759"/>
<dbReference type="PANTHER" id="PTHR47338:SF20">
    <property type="entry name" value="ZN(II)2CYS6 TRANSCRIPTION FACTOR (EUROFUNG)"/>
    <property type="match status" value="1"/>
</dbReference>
<dbReference type="InterPro" id="IPR001138">
    <property type="entry name" value="Zn2Cys6_DnaBD"/>
</dbReference>
<evidence type="ECO:0000256" key="5">
    <source>
        <dbReference type="ARBA" id="ARBA00023242"/>
    </source>
</evidence>
<sequence>MTNKGNLESLALKWSCSACRQSKRRCDKMYPECTLCTQKNIACNYPGRRKRGKALHYAKALSPLEKPTISQTLVVVTEKGKEKPYQASFSCCNSSFIAERFLDPVVFSRAQLSVGNIDVAVTDEIAQLVGSVLDIQAVSDRFFKSVHMWMPIISKIRFSSTLLNRLTYKKAELYLLVLCMKLSFSRRATSNATLYETVKLFHFKLQTSGVLSVLVLQASVLIALYELGHAIYPAAFLSIGSCARYAVALGIDKSILSSSTEKSQWIEEEECRRIWWAILVLDRYLNLCDPQRHLMTQDASLDSYLPVNDAAWDKGEPDPDHLYTLATANSYHLGLFARFAQAAHLLSQVLRHVSEKHSSETSQLRRTIFALVQVSNIEASMRRLEYCSQSAVCYSGIIALDDSFCDKRPPGSGAHLSKESSLISQATLHMVSIFKTDVAEEVCDVASPFLVHLVYKVALMHLRIAHESPTAAALEELQLLKHTLKVVGGRWHCAHAYLSLLEKQEILLVVQ</sequence>
<dbReference type="STRING" id="1042311.A0A2T3YTR3"/>
<dbReference type="EMBL" id="KZ679272">
    <property type="protein sequence ID" value="PTB35927.1"/>
    <property type="molecule type" value="Genomic_DNA"/>
</dbReference>
<reference evidence="7 8" key="1">
    <citation type="submission" date="2016-07" db="EMBL/GenBank/DDBJ databases">
        <title>Multiple horizontal gene transfer events from other fungi enriched the ability of initially mycotrophic Trichoderma (Ascomycota) to feed on dead plant biomass.</title>
        <authorList>
            <consortium name="DOE Joint Genome Institute"/>
            <person name="Aerts A."/>
            <person name="Atanasova L."/>
            <person name="Chenthamara K."/>
            <person name="Zhang J."/>
            <person name="Grujic M."/>
            <person name="Henrissat B."/>
            <person name="Kuo A."/>
            <person name="Salamov A."/>
            <person name="Lipzen A."/>
            <person name="Labutti K."/>
            <person name="Barry K."/>
            <person name="Miao Y."/>
            <person name="Rahimi M.J."/>
            <person name="Shen Q."/>
            <person name="Grigoriev I.V."/>
            <person name="Kubicek C.P."/>
            <person name="Druzhinina I.S."/>
        </authorList>
    </citation>
    <scope>NUCLEOTIDE SEQUENCE [LARGE SCALE GENOMIC DNA]</scope>
    <source>
        <strain evidence="7 8">CBS 433.97</strain>
    </source>
</reference>
<dbReference type="Gene3D" id="4.10.240.10">
    <property type="entry name" value="Zn(2)-C6 fungal-type DNA-binding domain"/>
    <property type="match status" value="1"/>
</dbReference>
<dbReference type="InterPro" id="IPR036864">
    <property type="entry name" value="Zn2-C6_fun-type_DNA-bd_sf"/>
</dbReference>
<dbReference type="GO" id="GO:0005634">
    <property type="term" value="C:nucleus"/>
    <property type="evidence" value="ECO:0007669"/>
    <property type="project" value="UniProtKB-SubCell"/>
</dbReference>
<comment type="subcellular location">
    <subcellularLocation>
        <location evidence="1">Nucleus</location>
    </subcellularLocation>
</comment>
<evidence type="ECO:0000256" key="3">
    <source>
        <dbReference type="ARBA" id="ARBA00023015"/>
    </source>
</evidence>
<dbReference type="SUPFAM" id="SSF57701">
    <property type="entry name" value="Zn2/Cys6 DNA-binding domain"/>
    <property type="match status" value="1"/>
</dbReference>
<name>A0A2T3YTR3_TRIA4</name>
<organism evidence="7 8">
    <name type="scientific">Trichoderma asperellum (strain ATCC 204424 / CBS 433.97 / NBRC 101777)</name>
    <dbReference type="NCBI Taxonomy" id="1042311"/>
    <lineage>
        <taxon>Eukaryota</taxon>
        <taxon>Fungi</taxon>
        <taxon>Dikarya</taxon>
        <taxon>Ascomycota</taxon>
        <taxon>Pezizomycotina</taxon>
        <taxon>Sordariomycetes</taxon>
        <taxon>Hypocreomycetidae</taxon>
        <taxon>Hypocreales</taxon>
        <taxon>Hypocreaceae</taxon>
        <taxon>Trichoderma</taxon>
    </lineage>
</organism>
<dbReference type="GO" id="GO:0000981">
    <property type="term" value="F:DNA-binding transcription factor activity, RNA polymerase II-specific"/>
    <property type="evidence" value="ECO:0007669"/>
    <property type="project" value="InterPro"/>
</dbReference>
<keyword evidence="2" id="KW-0479">Metal-binding</keyword>
<accession>A0A2T3YTR3</accession>
<evidence type="ECO:0000256" key="4">
    <source>
        <dbReference type="ARBA" id="ARBA00023163"/>
    </source>
</evidence>
<dbReference type="SMART" id="SM00066">
    <property type="entry name" value="GAL4"/>
    <property type="match status" value="1"/>
</dbReference>
<dbReference type="Pfam" id="PF00172">
    <property type="entry name" value="Zn_clus"/>
    <property type="match status" value="1"/>
</dbReference>
<evidence type="ECO:0000256" key="1">
    <source>
        <dbReference type="ARBA" id="ARBA00004123"/>
    </source>
</evidence>
<keyword evidence="5" id="KW-0539">Nucleus</keyword>
<dbReference type="PROSITE" id="PS00463">
    <property type="entry name" value="ZN2_CY6_FUNGAL_1"/>
    <property type="match status" value="1"/>
</dbReference>
<dbReference type="Pfam" id="PF04082">
    <property type="entry name" value="Fungal_trans"/>
    <property type="match status" value="1"/>
</dbReference>
<dbReference type="GO" id="GO:0006351">
    <property type="term" value="P:DNA-templated transcription"/>
    <property type="evidence" value="ECO:0007669"/>
    <property type="project" value="InterPro"/>
</dbReference>
<protein>
    <recommendedName>
        <fullName evidence="6">Zn(2)-C6 fungal-type domain-containing protein</fullName>
    </recommendedName>
</protein>
<evidence type="ECO:0000259" key="6">
    <source>
        <dbReference type="PROSITE" id="PS50048"/>
    </source>
</evidence>
<proteinExistence type="predicted"/>
<dbReference type="PROSITE" id="PS50048">
    <property type="entry name" value="ZN2_CY6_FUNGAL_2"/>
    <property type="match status" value="1"/>
</dbReference>
<dbReference type="AlphaFoldDB" id="A0A2T3YTR3"/>
<dbReference type="InterPro" id="IPR007219">
    <property type="entry name" value="XnlR_reg_dom"/>
</dbReference>
<dbReference type="GO" id="GO:0008270">
    <property type="term" value="F:zinc ion binding"/>
    <property type="evidence" value="ECO:0007669"/>
    <property type="project" value="InterPro"/>
</dbReference>
<keyword evidence="3" id="KW-0805">Transcription regulation</keyword>
<dbReference type="CDD" id="cd12148">
    <property type="entry name" value="fungal_TF_MHR"/>
    <property type="match status" value="1"/>
</dbReference>
<dbReference type="Proteomes" id="UP000240493">
    <property type="component" value="Unassembled WGS sequence"/>
</dbReference>